<dbReference type="SMART" id="SM00895">
    <property type="entry name" value="FCD"/>
    <property type="match status" value="1"/>
</dbReference>
<dbReference type="RefSeq" id="WP_146885520.1">
    <property type="nucleotide sequence ID" value="NZ_BJXB01000013.1"/>
</dbReference>
<dbReference type="PROSITE" id="PS50949">
    <property type="entry name" value="HTH_GNTR"/>
    <property type="match status" value="1"/>
</dbReference>
<evidence type="ECO:0000256" key="1">
    <source>
        <dbReference type="ARBA" id="ARBA00023015"/>
    </source>
</evidence>
<keyword evidence="2" id="KW-0238">DNA-binding</keyword>
<dbReference type="GO" id="GO:0003700">
    <property type="term" value="F:DNA-binding transcription factor activity"/>
    <property type="evidence" value="ECO:0007669"/>
    <property type="project" value="InterPro"/>
</dbReference>
<dbReference type="Pfam" id="PF00392">
    <property type="entry name" value="GntR"/>
    <property type="match status" value="1"/>
</dbReference>
<dbReference type="InterPro" id="IPR036390">
    <property type="entry name" value="WH_DNA-bd_sf"/>
</dbReference>
<evidence type="ECO:0000313" key="5">
    <source>
        <dbReference type="EMBL" id="GEM47344.1"/>
    </source>
</evidence>
<dbReference type="SUPFAM" id="SSF48008">
    <property type="entry name" value="GntR ligand-binding domain-like"/>
    <property type="match status" value="1"/>
</dbReference>
<proteinExistence type="predicted"/>
<dbReference type="EMBL" id="BJXB01000013">
    <property type="protein sequence ID" value="GEM47344.1"/>
    <property type="molecule type" value="Genomic_DNA"/>
</dbReference>
<dbReference type="CDD" id="cd07377">
    <property type="entry name" value="WHTH_GntR"/>
    <property type="match status" value="1"/>
</dbReference>
<feature type="domain" description="HTH gntR-type" evidence="4">
    <location>
        <begin position="7"/>
        <end position="74"/>
    </location>
</feature>
<dbReference type="SUPFAM" id="SSF46785">
    <property type="entry name" value="Winged helix' DNA-binding domain"/>
    <property type="match status" value="1"/>
</dbReference>
<dbReference type="InterPro" id="IPR000524">
    <property type="entry name" value="Tscrpt_reg_HTH_GntR"/>
</dbReference>
<dbReference type="AlphaFoldDB" id="A0A511N3B0"/>
<keyword evidence="1" id="KW-0805">Transcription regulation</keyword>
<keyword evidence="3" id="KW-0804">Transcription</keyword>
<comment type="caution">
    <text evidence="5">The sequence shown here is derived from an EMBL/GenBank/DDBJ whole genome shotgun (WGS) entry which is preliminary data.</text>
</comment>
<dbReference type="InterPro" id="IPR011711">
    <property type="entry name" value="GntR_C"/>
</dbReference>
<name>A0A511N3B0_DEIC1</name>
<dbReference type="InterPro" id="IPR000485">
    <property type="entry name" value="AsnC-type_HTH_dom"/>
</dbReference>
<dbReference type="PANTHER" id="PTHR43537:SF24">
    <property type="entry name" value="GLUCONATE OPERON TRANSCRIPTIONAL REPRESSOR"/>
    <property type="match status" value="1"/>
</dbReference>
<accession>A0A511N3B0</accession>
<evidence type="ECO:0000256" key="2">
    <source>
        <dbReference type="ARBA" id="ARBA00023125"/>
    </source>
</evidence>
<dbReference type="PRINTS" id="PR00033">
    <property type="entry name" value="HTHASNC"/>
</dbReference>
<dbReference type="PRINTS" id="PR00035">
    <property type="entry name" value="HTHGNTR"/>
</dbReference>
<dbReference type="PANTHER" id="PTHR43537">
    <property type="entry name" value="TRANSCRIPTIONAL REGULATOR, GNTR FAMILY"/>
    <property type="match status" value="1"/>
</dbReference>
<dbReference type="Gene3D" id="1.20.120.530">
    <property type="entry name" value="GntR ligand-binding domain-like"/>
    <property type="match status" value="1"/>
</dbReference>
<dbReference type="SMART" id="SM00345">
    <property type="entry name" value="HTH_GNTR"/>
    <property type="match status" value="1"/>
</dbReference>
<keyword evidence="6" id="KW-1185">Reference proteome</keyword>
<dbReference type="InterPro" id="IPR036388">
    <property type="entry name" value="WH-like_DNA-bd_sf"/>
</dbReference>
<reference evidence="5 6" key="1">
    <citation type="submission" date="2019-07" db="EMBL/GenBank/DDBJ databases">
        <title>Whole genome shotgun sequence of Deinococcus cellulosilyticus NBRC 106333.</title>
        <authorList>
            <person name="Hosoyama A."/>
            <person name="Uohara A."/>
            <person name="Ohji S."/>
            <person name="Ichikawa N."/>
        </authorList>
    </citation>
    <scope>NUCLEOTIDE SEQUENCE [LARGE SCALE GENOMIC DNA]</scope>
    <source>
        <strain evidence="5 6">NBRC 106333</strain>
    </source>
</reference>
<evidence type="ECO:0000256" key="3">
    <source>
        <dbReference type="ARBA" id="ARBA00023163"/>
    </source>
</evidence>
<dbReference type="Pfam" id="PF07729">
    <property type="entry name" value="FCD"/>
    <property type="match status" value="1"/>
</dbReference>
<dbReference type="GO" id="GO:0043565">
    <property type="term" value="F:sequence-specific DNA binding"/>
    <property type="evidence" value="ECO:0007669"/>
    <property type="project" value="InterPro"/>
</dbReference>
<evidence type="ECO:0000259" key="4">
    <source>
        <dbReference type="PROSITE" id="PS50949"/>
    </source>
</evidence>
<evidence type="ECO:0000313" key="6">
    <source>
        <dbReference type="Proteomes" id="UP000321306"/>
    </source>
</evidence>
<gene>
    <name evidence="5" type="ORF">DC3_29790</name>
</gene>
<dbReference type="Proteomes" id="UP000321306">
    <property type="component" value="Unassembled WGS sequence"/>
</dbReference>
<organism evidence="5 6">
    <name type="scientific">Deinococcus cellulosilyticus (strain DSM 18568 / NBRC 106333 / KACC 11606 / 5516J-15)</name>
    <dbReference type="NCBI Taxonomy" id="1223518"/>
    <lineage>
        <taxon>Bacteria</taxon>
        <taxon>Thermotogati</taxon>
        <taxon>Deinococcota</taxon>
        <taxon>Deinococci</taxon>
        <taxon>Deinococcales</taxon>
        <taxon>Deinococcaceae</taxon>
        <taxon>Deinococcus</taxon>
    </lineage>
</organism>
<dbReference type="OrthoDB" id="9781630at2"/>
<dbReference type="Gene3D" id="1.10.10.10">
    <property type="entry name" value="Winged helix-like DNA-binding domain superfamily/Winged helix DNA-binding domain"/>
    <property type="match status" value="1"/>
</dbReference>
<protein>
    <submittedName>
        <fullName evidence="5">GntR family transcriptional regulator</fullName>
    </submittedName>
</protein>
<dbReference type="InterPro" id="IPR008920">
    <property type="entry name" value="TF_FadR/GntR_C"/>
</dbReference>
<sequence>MNFERPQLIRDEIYQLLRHQILSGGIQPGARIAEIELCERFGVSRTPIREAIQRLVQEGMLEANANKSVRVRVLSAEEARQSYEVREALDGLAAELAAQHYTEEDAASLRDALHDLKQDRDDYREQTRLDLLFHRKIALASHNQMLVQALNNLEHTVAIIKHMTGTYNLMPETTVQHEAILDAILQRDVKTAGQLARDHVRFFGDLVVQQLHEMTRN</sequence>